<evidence type="ECO:0000313" key="3">
    <source>
        <dbReference type="Proteomes" id="UP001331515"/>
    </source>
</evidence>
<dbReference type="Proteomes" id="UP001331515">
    <property type="component" value="Unassembled WGS sequence"/>
</dbReference>
<proteinExistence type="predicted"/>
<accession>A0AAN8E6B5</accession>
<feature type="region of interest" description="Disordered" evidence="1">
    <location>
        <begin position="1"/>
        <end position="24"/>
    </location>
</feature>
<sequence>MVMHPEKIIKMPGSRPTLQPSPSVSWKALQQPTEHARNWERSRIEMYRRIRRVTSVLATDEVIVPLRFERKGELRNAINGIQMARRQDMSFSQSDCLSICTLLESAKVK</sequence>
<organism evidence="2 3">
    <name type="scientific">Champsocephalus gunnari</name>
    <name type="common">Mackerel icefish</name>
    <dbReference type="NCBI Taxonomy" id="52237"/>
    <lineage>
        <taxon>Eukaryota</taxon>
        <taxon>Metazoa</taxon>
        <taxon>Chordata</taxon>
        <taxon>Craniata</taxon>
        <taxon>Vertebrata</taxon>
        <taxon>Euteleostomi</taxon>
        <taxon>Actinopterygii</taxon>
        <taxon>Neopterygii</taxon>
        <taxon>Teleostei</taxon>
        <taxon>Neoteleostei</taxon>
        <taxon>Acanthomorphata</taxon>
        <taxon>Eupercaria</taxon>
        <taxon>Perciformes</taxon>
        <taxon>Notothenioidei</taxon>
        <taxon>Channichthyidae</taxon>
        <taxon>Champsocephalus</taxon>
    </lineage>
</organism>
<dbReference type="EMBL" id="JAURVH010001513">
    <property type="protein sequence ID" value="KAK5935911.1"/>
    <property type="molecule type" value="Genomic_DNA"/>
</dbReference>
<evidence type="ECO:0000256" key="1">
    <source>
        <dbReference type="SAM" id="MobiDB-lite"/>
    </source>
</evidence>
<name>A0AAN8E6B5_CHAGU</name>
<keyword evidence="3" id="KW-1185">Reference proteome</keyword>
<protein>
    <submittedName>
        <fullName evidence="2">Uncharacterized protein</fullName>
    </submittedName>
</protein>
<comment type="caution">
    <text evidence="2">The sequence shown here is derived from an EMBL/GenBank/DDBJ whole genome shotgun (WGS) entry which is preliminary data.</text>
</comment>
<reference evidence="2 3" key="1">
    <citation type="journal article" date="2023" name="Mol. Biol. Evol.">
        <title>Genomics of Secondarily Temperate Adaptation in the Only Non-Antarctic Icefish.</title>
        <authorList>
            <person name="Rivera-Colon A.G."/>
            <person name="Rayamajhi N."/>
            <person name="Minhas B.F."/>
            <person name="Madrigal G."/>
            <person name="Bilyk K.T."/>
            <person name="Yoon V."/>
            <person name="Hune M."/>
            <person name="Gregory S."/>
            <person name="Cheng C.H.C."/>
            <person name="Catchen J.M."/>
        </authorList>
    </citation>
    <scope>NUCLEOTIDE SEQUENCE [LARGE SCALE GENOMIC DNA]</scope>
    <source>
        <tissue evidence="2">White muscle</tissue>
    </source>
</reference>
<dbReference type="AlphaFoldDB" id="A0AAN8E6B5"/>
<gene>
    <name evidence="2" type="ORF">CgunFtcFv8_021224</name>
</gene>
<evidence type="ECO:0000313" key="2">
    <source>
        <dbReference type="EMBL" id="KAK5935911.1"/>
    </source>
</evidence>